<feature type="active site" description="Nucleophile" evidence="9">
    <location>
        <position position="220"/>
    </location>
</feature>
<evidence type="ECO:0000256" key="1">
    <source>
        <dbReference type="ARBA" id="ARBA00004752"/>
    </source>
</evidence>
<evidence type="ECO:0000313" key="12">
    <source>
        <dbReference type="Proteomes" id="UP000680348"/>
    </source>
</evidence>
<dbReference type="Pfam" id="PF03734">
    <property type="entry name" value="YkuD"/>
    <property type="match status" value="1"/>
</dbReference>
<keyword evidence="8 9" id="KW-0961">Cell wall biogenesis/degradation</keyword>
<feature type="domain" description="L,D-TPase catalytic" evidence="10">
    <location>
        <begin position="97"/>
        <end position="244"/>
    </location>
</feature>
<dbReference type="GO" id="GO:0071555">
    <property type="term" value="P:cell wall organization"/>
    <property type="evidence" value="ECO:0007669"/>
    <property type="project" value="UniProtKB-UniRule"/>
</dbReference>
<dbReference type="Proteomes" id="UP000680348">
    <property type="component" value="Unassembled WGS sequence"/>
</dbReference>
<dbReference type="CDD" id="cd16913">
    <property type="entry name" value="YkuD_like"/>
    <property type="match status" value="1"/>
</dbReference>
<comment type="pathway">
    <text evidence="1 9">Cell wall biogenesis; peptidoglycan biosynthesis.</text>
</comment>
<evidence type="ECO:0000256" key="8">
    <source>
        <dbReference type="ARBA" id="ARBA00023316"/>
    </source>
</evidence>
<dbReference type="GO" id="GO:0016757">
    <property type="term" value="F:glycosyltransferase activity"/>
    <property type="evidence" value="ECO:0007669"/>
    <property type="project" value="UniProtKB-KW"/>
</dbReference>
<keyword evidence="4" id="KW-0808">Transferase</keyword>
<feature type="active site" description="Proton donor/acceptor" evidence="9">
    <location>
        <position position="204"/>
    </location>
</feature>
<keyword evidence="7 9" id="KW-0573">Peptidoglycan synthesis</keyword>
<evidence type="ECO:0000256" key="6">
    <source>
        <dbReference type="ARBA" id="ARBA00022960"/>
    </source>
</evidence>
<protein>
    <submittedName>
        <fullName evidence="11">L,D-transpeptidase</fullName>
    </submittedName>
</protein>
<organism evidence="11 12">
    <name type="scientific">Pseudaminobacter soli</name>
    <name type="common">ex Zhang et al. 2022</name>
    <dbReference type="NCBI Taxonomy" id="2831468"/>
    <lineage>
        <taxon>Bacteria</taxon>
        <taxon>Pseudomonadati</taxon>
        <taxon>Pseudomonadota</taxon>
        <taxon>Alphaproteobacteria</taxon>
        <taxon>Hyphomicrobiales</taxon>
        <taxon>Phyllobacteriaceae</taxon>
        <taxon>Pseudaminobacter</taxon>
    </lineage>
</organism>
<dbReference type="InterPro" id="IPR050979">
    <property type="entry name" value="LD-transpeptidase"/>
</dbReference>
<evidence type="ECO:0000259" key="10">
    <source>
        <dbReference type="PROSITE" id="PS52029"/>
    </source>
</evidence>
<dbReference type="PROSITE" id="PS51318">
    <property type="entry name" value="TAT"/>
    <property type="match status" value="1"/>
</dbReference>
<dbReference type="InterPro" id="IPR006311">
    <property type="entry name" value="TAT_signal"/>
</dbReference>
<gene>
    <name evidence="11" type="ORF">KEU06_06015</name>
</gene>
<dbReference type="InterPro" id="IPR038063">
    <property type="entry name" value="Transpep_catalytic_dom"/>
</dbReference>
<evidence type="ECO:0000256" key="4">
    <source>
        <dbReference type="ARBA" id="ARBA00022679"/>
    </source>
</evidence>
<evidence type="ECO:0000256" key="3">
    <source>
        <dbReference type="ARBA" id="ARBA00022676"/>
    </source>
</evidence>
<keyword evidence="3" id="KW-0328">Glycosyltransferase</keyword>
<accession>A0A942DW93</accession>
<evidence type="ECO:0000256" key="9">
    <source>
        <dbReference type="PROSITE-ProRule" id="PRU01373"/>
    </source>
</evidence>
<sequence>MPIEPSTSLLISRRGLLGAAAAGATSLALSACASAPRVAGFVEPAPPQPEIVEFGSHAMMYAPIEDGGFELPGVPTTKIDPQFLRQVVPDPTGEAPGTIVVDTSSHHLYLVREGGQAIRYGVGLGREGFEWSGRGVIQWKQAWPRWFPPEEMIARQPNLEPYRARQIPGKNEWEGGMPAGPQNPLGARALYIFQNGEDTLYRLHGSPEWWSIGKSVSSGCVRLINQDIIDLYDRVPDQTPIMVTAGAGYA</sequence>
<dbReference type="PANTHER" id="PTHR30582:SF24">
    <property type="entry name" value="L,D-TRANSPEPTIDASE ERFK_SRFK-RELATED"/>
    <property type="match status" value="1"/>
</dbReference>
<dbReference type="RefSeq" id="WP_188253752.1">
    <property type="nucleotide sequence ID" value="NZ_JABVCF010000003.1"/>
</dbReference>
<keyword evidence="12" id="KW-1185">Reference proteome</keyword>
<dbReference type="AlphaFoldDB" id="A0A942DW93"/>
<proteinExistence type="inferred from homology"/>
<dbReference type="PANTHER" id="PTHR30582">
    <property type="entry name" value="L,D-TRANSPEPTIDASE"/>
    <property type="match status" value="1"/>
</dbReference>
<evidence type="ECO:0000256" key="7">
    <source>
        <dbReference type="ARBA" id="ARBA00022984"/>
    </source>
</evidence>
<keyword evidence="6 9" id="KW-0133">Cell shape</keyword>
<dbReference type="GO" id="GO:0071972">
    <property type="term" value="F:peptidoglycan L,D-transpeptidase activity"/>
    <property type="evidence" value="ECO:0007669"/>
    <property type="project" value="TreeGrafter"/>
</dbReference>
<keyword evidence="5" id="KW-0378">Hydrolase</keyword>
<evidence type="ECO:0000256" key="5">
    <source>
        <dbReference type="ARBA" id="ARBA00022801"/>
    </source>
</evidence>
<evidence type="ECO:0000256" key="2">
    <source>
        <dbReference type="ARBA" id="ARBA00005992"/>
    </source>
</evidence>
<comment type="caution">
    <text evidence="11">The sequence shown here is derived from an EMBL/GenBank/DDBJ whole genome shotgun (WGS) entry which is preliminary data.</text>
</comment>
<dbReference type="SUPFAM" id="SSF141523">
    <property type="entry name" value="L,D-transpeptidase catalytic domain-like"/>
    <property type="match status" value="1"/>
</dbReference>
<dbReference type="GO" id="GO:0005576">
    <property type="term" value="C:extracellular region"/>
    <property type="evidence" value="ECO:0007669"/>
    <property type="project" value="TreeGrafter"/>
</dbReference>
<dbReference type="GO" id="GO:0008360">
    <property type="term" value="P:regulation of cell shape"/>
    <property type="evidence" value="ECO:0007669"/>
    <property type="project" value="UniProtKB-UniRule"/>
</dbReference>
<dbReference type="Gene3D" id="2.40.440.10">
    <property type="entry name" value="L,D-transpeptidase catalytic domain-like"/>
    <property type="match status" value="1"/>
</dbReference>
<evidence type="ECO:0000313" key="11">
    <source>
        <dbReference type="EMBL" id="MBS3648181.1"/>
    </source>
</evidence>
<reference evidence="11" key="1">
    <citation type="submission" date="2021-04" db="EMBL/GenBank/DDBJ databases">
        <title>Pseudaminobacter soli sp. nov., isolated from paddy soil contaminated by heavy metals.</title>
        <authorList>
            <person name="Zhang K."/>
        </authorList>
    </citation>
    <scope>NUCLEOTIDE SEQUENCE</scope>
    <source>
        <strain evidence="11">19-2017</strain>
    </source>
</reference>
<comment type="similarity">
    <text evidence="2">Belongs to the YkuD family.</text>
</comment>
<dbReference type="InterPro" id="IPR005490">
    <property type="entry name" value="LD_TPept_cat_dom"/>
</dbReference>
<dbReference type="GO" id="GO:0018104">
    <property type="term" value="P:peptidoglycan-protein cross-linking"/>
    <property type="evidence" value="ECO:0007669"/>
    <property type="project" value="TreeGrafter"/>
</dbReference>
<name>A0A942DW93_9HYPH</name>
<dbReference type="EMBL" id="JAGWCR010000003">
    <property type="protein sequence ID" value="MBS3648181.1"/>
    <property type="molecule type" value="Genomic_DNA"/>
</dbReference>
<dbReference type="FunFam" id="2.40.440.10:FF:000002">
    <property type="entry name" value="L,D-transpeptidase ErfK/SrfK"/>
    <property type="match status" value="1"/>
</dbReference>
<dbReference type="PROSITE" id="PS52029">
    <property type="entry name" value="LD_TPASE"/>
    <property type="match status" value="1"/>
</dbReference>